<proteinExistence type="predicted"/>
<dbReference type="Pfam" id="PF02325">
    <property type="entry name" value="CCB3_YggT"/>
    <property type="match status" value="1"/>
</dbReference>
<evidence type="ECO:0000313" key="3">
    <source>
        <dbReference type="Proteomes" id="UP000186156"/>
    </source>
</evidence>
<feature type="transmembrane region" description="Helical" evidence="1">
    <location>
        <begin position="12"/>
        <end position="29"/>
    </location>
</feature>
<dbReference type="InterPro" id="IPR003425">
    <property type="entry name" value="CCB3/YggT"/>
</dbReference>
<dbReference type="Proteomes" id="UP000186156">
    <property type="component" value="Unassembled WGS sequence"/>
</dbReference>
<evidence type="ECO:0000313" key="2">
    <source>
        <dbReference type="EMBL" id="SIT00467.1"/>
    </source>
</evidence>
<reference evidence="3" key="1">
    <citation type="submission" date="2017-01" db="EMBL/GenBank/DDBJ databases">
        <authorList>
            <person name="Varghese N."/>
            <person name="Submissions S."/>
        </authorList>
    </citation>
    <scope>NUCLEOTIDE SEQUENCE [LARGE SCALE GENOMIC DNA]</scope>
    <source>
        <strain evidence="3">DSM 16176</strain>
    </source>
</reference>
<dbReference type="RefSeq" id="WP_076348032.1">
    <property type="nucleotide sequence ID" value="NZ_FTOO01000009.1"/>
</dbReference>
<dbReference type="STRING" id="252246.SAMN05421799_10996"/>
<accession>A0A1N7NQA0</accession>
<sequence length="93" mass="10411">MDGLADAVQWMFAIYFIVLMTGAVIQMLPNVEQHAVSRFISACCEPYLWVFRRHLPRLRLGRTAVDVSWLAAVVVFLIVEAGVDTTLTQLTAS</sequence>
<gene>
    <name evidence="2" type="ORF">SAMN05421799_10996</name>
</gene>
<feature type="transmembrane region" description="Helical" evidence="1">
    <location>
        <begin position="63"/>
        <end position="83"/>
    </location>
</feature>
<dbReference type="GO" id="GO:0016020">
    <property type="term" value="C:membrane"/>
    <property type="evidence" value="ECO:0007669"/>
    <property type="project" value="InterPro"/>
</dbReference>
<keyword evidence="1" id="KW-1133">Transmembrane helix</keyword>
<keyword evidence="3" id="KW-1185">Reference proteome</keyword>
<keyword evidence="1" id="KW-0472">Membrane</keyword>
<protein>
    <submittedName>
        <fullName evidence="2">YggT family protein</fullName>
    </submittedName>
</protein>
<dbReference type="AlphaFoldDB" id="A0A1N7NQA0"/>
<organism evidence="2 3">
    <name type="scientific">Alicyclobacillus vulcanalis</name>
    <dbReference type="NCBI Taxonomy" id="252246"/>
    <lineage>
        <taxon>Bacteria</taxon>
        <taxon>Bacillati</taxon>
        <taxon>Bacillota</taxon>
        <taxon>Bacilli</taxon>
        <taxon>Bacillales</taxon>
        <taxon>Alicyclobacillaceae</taxon>
        <taxon>Alicyclobacillus</taxon>
    </lineage>
</organism>
<keyword evidence="1" id="KW-0812">Transmembrane</keyword>
<dbReference type="OrthoDB" id="47652at2"/>
<evidence type="ECO:0000256" key="1">
    <source>
        <dbReference type="SAM" id="Phobius"/>
    </source>
</evidence>
<dbReference type="EMBL" id="FTOO01000009">
    <property type="protein sequence ID" value="SIT00467.1"/>
    <property type="molecule type" value="Genomic_DNA"/>
</dbReference>
<name>A0A1N7NQA0_9BACL</name>